<dbReference type="InterPro" id="IPR002560">
    <property type="entry name" value="Transposase_DDE"/>
</dbReference>
<comment type="caution">
    <text evidence="4">The sequence shown here is derived from an EMBL/GenBank/DDBJ whole genome shotgun (WGS) entry which is preliminary data.</text>
</comment>
<evidence type="ECO:0000313" key="5">
    <source>
        <dbReference type="Proteomes" id="UP000032458"/>
    </source>
</evidence>
<reference evidence="4 5" key="1">
    <citation type="submission" date="2014-09" db="EMBL/GenBank/DDBJ databases">
        <title>Draft genome sequence of Streptomyces natalensis ATCC 27448, producer of the antifungal pimaricin.</title>
        <authorList>
            <person name="Mendes M.V."/>
            <person name="Beites T."/>
            <person name="Pires S."/>
            <person name="Santos C.L."/>
            <person name="Moradas-Ferreira P."/>
        </authorList>
    </citation>
    <scope>NUCLEOTIDE SEQUENCE [LARGE SCALE GENOMIC DNA]</scope>
    <source>
        <strain evidence="4 5">ATCC 27448</strain>
    </source>
</reference>
<dbReference type="EMBL" id="JRKI01000032">
    <property type="protein sequence ID" value="KIZ15657.1"/>
    <property type="molecule type" value="Genomic_DNA"/>
</dbReference>
<dbReference type="Pfam" id="PF14690">
    <property type="entry name" value="Zn_ribbon_ISL3"/>
    <property type="match status" value="1"/>
</dbReference>
<gene>
    <name evidence="4" type="ORF">SNA_25255</name>
</gene>
<proteinExistence type="predicted"/>
<evidence type="ECO:0008006" key="6">
    <source>
        <dbReference type="Google" id="ProtNLM"/>
    </source>
</evidence>
<dbReference type="Proteomes" id="UP000032458">
    <property type="component" value="Unassembled WGS sequence"/>
</dbReference>
<evidence type="ECO:0000259" key="2">
    <source>
        <dbReference type="Pfam" id="PF01610"/>
    </source>
</evidence>
<dbReference type="PANTHER" id="PTHR33498:SF1">
    <property type="entry name" value="TRANSPOSASE FOR INSERTION SEQUENCE ELEMENT IS1557"/>
    <property type="match status" value="1"/>
</dbReference>
<dbReference type="InterPro" id="IPR047951">
    <property type="entry name" value="Transpos_ISL3"/>
</dbReference>
<accession>A0A0D7CJQ1</accession>
<protein>
    <recommendedName>
        <fullName evidence="6">Transposase</fullName>
    </recommendedName>
</protein>
<organism evidence="4 5">
    <name type="scientific">Streptomyces natalensis ATCC 27448</name>
    <dbReference type="NCBI Taxonomy" id="1240678"/>
    <lineage>
        <taxon>Bacteria</taxon>
        <taxon>Bacillati</taxon>
        <taxon>Actinomycetota</taxon>
        <taxon>Actinomycetes</taxon>
        <taxon>Kitasatosporales</taxon>
        <taxon>Streptomycetaceae</taxon>
        <taxon>Streptomyces</taxon>
    </lineage>
</organism>
<feature type="domain" description="Transposase IS204/IS1001/IS1096/IS1165 DDE" evidence="2">
    <location>
        <begin position="416"/>
        <end position="532"/>
    </location>
</feature>
<evidence type="ECO:0000259" key="3">
    <source>
        <dbReference type="Pfam" id="PF14690"/>
    </source>
</evidence>
<evidence type="ECO:0000313" key="4">
    <source>
        <dbReference type="EMBL" id="KIZ15657.1"/>
    </source>
</evidence>
<dbReference type="InterPro" id="IPR029261">
    <property type="entry name" value="Transposase_Znf"/>
</dbReference>
<dbReference type="NCBIfam" id="NF033550">
    <property type="entry name" value="transpos_ISL3"/>
    <property type="match status" value="1"/>
</dbReference>
<name>A0A0D7CJQ1_9ACTN</name>
<dbReference type="Pfam" id="PF01610">
    <property type="entry name" value="DDE_Tnp_ISL3"/>
    <property type="match status" value="2"/>
</dbReference>
<dbReference type="AlphaFoldDB" id="A0A0D7CJQ1"/>
<feature type="domain" description="Transposase IS204/IS1001/IS1096/IS1165 zinc-finger" evidence="3">
    <location>
        <begin position="31"/>
        <end position="74"/>
    </location>
</feature>
<feature type="region of interest" description="Disordered" evidence="1">
    <location>
        <begin position="248"/>
        <end position="288"/>
    </location>
</feature>
<dbReference type="PANTHER" id="PTHR33498">
    <property type="entry name" value="TRANSPOSASE FOR INSERTION SEQUENCE ELEMENT IS1557"/>
    <property type="match status" value="1"/>
</dbReference>
<dbReference type="PATRIC" id="fig|1240678.4.peg.5370"/>
<keyword evidence="5" id="KW-1185">Reference proteome</keyword>
<sequence length="536" mass="59320">MLPHLSDVIINSIEGDGAEVHIRAQPRAPKARCPDCRACSASVHSRYERQVADVPVSGQPTRISLCVRRFFCHNDACPRRTFVEQVESLVGRRRRRSIRLCQELTSIGLALAGRAGARLAEKLSITVSRMTLLRLVRAIPDDRPVIPKVVGIDDFALRKGAVYGTVVINMETHRPIDVFAERDAETVATWLQAHPGIRIICRDRAGAYADGCRLGAPEATEIADRWHLWKNLGEAVEKTVVVHLDCLHEPPDETPEAQTTGTPGERGAMTATAEHPLPGGTSVQEAVSESRLSQRTCERYAAVQELVAKGYSLNAMSRELGLCFRTVQRFAHATTADALLRTVNRGSSLDRFKPYLHHRWNEGCTNATTLHNELHNLGWRGSSRTVSRYVQQLRALEDPPTTTPVPPKPRRVAGWIMSDPSHLGSAATVQLKNILARCPELQAAHGHVRAFAEMIQTLGGALLPQWLQHVRANDLPAFHGFANSLERDLPAVTAGLTLSWSNGPTEGTVNRIKMLKRQMYGRAKLDLLRCRVLYAT</sequence>
<feature type="domain" description="Transposase IS204/IS1001/IS1096/IS1165 DDE" evidence="2">
    <location>
        <begin position="150"/>
        <end position="239"/>
    </location>
</feature>
<evidence type="ECO:0000256" key="1">
    <source>
        <dbReference type="SAM" id="MobiDB-lite"/>
    </source>
</evidence>